<keyword evidence="3" id="KW-0733">Signal recognition particle</keyword>
<proteinExistence type="predicted"/>
<dbReference type="Proteomes" id="UP000183080">
    <property type="component" value="Unassembled WGS sequence"/>
</dbReference>
<comment type="caution">
    <text evidence="5">The sequence shown here is derived from an EMBL/GenBank/DDBJ whole genome shotgun (WGS) entry which is preliminary data.</text>
</comment>
<name>A0A1J5U494_9ARCH</name>
<dbReference type="SUPFAM" id="SSF69695">
    <property type="entry name" value="SRP19"/>
    <property type="match status" value="1"/>
</dbReference>
<dbReference type="EMBL" id="MIZA01000007">
    <property type="protein sequence ID" value="OIR20852.1"/>
    <property type="molecule type" value="Genomic_DNA"/>
</dbReference>
<reference evidence="5 6" key="1">
    <citation type="submission" date="2016-08" db="EMBL/GenBank/DDBJ databases">
        <title>New Insights into Marine Group III Euryarchaeota, from dark to light.</title>
        <authorList>
            <person name="Haro-Moreno J.M."/>
            <person name="Rodriguez-Valera F."/>
            <person name="Lopez-Garcia P."/>
            <person name="Moreira D."/>
            <person name="Martin-Cuadrado A.B."/>
        </authorList>
    </citation>
    <scope>NUCLEOTIDE SEQUENCE [LARGE SCALE GENOMIC DNA]</scope>
    <source>
        <strain evidence="5">CG-Epi1</strain>
    </source>
</reference>
<comment type="subcellular location">
    <subcellularLocation>
        <location evidence="1">Cytoplasm</location>
    </subcellularLocation>
</comment>
<organism evidence="5 6">
    <name type="scientific">Marine Group III euryarchaeote CG-Epi1</name>
    <dbReference type="NCBI Taxonomy" id="1888995"/>
    <lineage>
        <taxon>Archaea</taxon>
        <taxon>Methanobacteriati</taxon>
        <taxon>Thermoplasmatota</taxon>
        <taxon>Thermoplasmata</taxon>
        <taxon>Candidatus Thermoprofundales</taxon>
    </lineage>
</organism>
<evidence type="ECO:0000256" key="3">
    <source>
        <dbReference type="ARBA" id="ARBA00023135"/>
    </source>
</evidence>
<dbReference type="GO" id="GO:0008312">
    <property type="term" value="F:7S RNA binding"/>
    <property type="evidence" value="ECO:0007669"/>
    <property type="project" value="InterPro"/>
</dbReference>
<dbReference type="PANTHER" id="PTHR17453:SF0">
    <property type="entry name" value="SIGNAL RECOGNITION PARTICLE 19 KDA PROTEIN"/>
    <property type="match status" value="1"/>
</dbReference>
<evidence type="ECO:0000313" key="5">
    <source>
        <dbReference type="EMBL" id="OIR20852.1"/>
    </source>
</evidence>
<dbReference type="PANTHER" id="PTHR17453">
    <property type="entry name" value="SIGNAL RECOGNITION PARTICLE 19 KD PROTEIN"/>
    <property type="match status" value="1"/>
</dbReference>
<dbReference type="GO" id="GO:0048500">
    <property type="term" value="C:signal recognition particle"/>
    <property type="evidence" value="ECO:0007669"/>
    <property type="project" value="InterPro"/>
</dbReference>
<dbReference type="InterPro" id="IPR036521">
    <property type="entry name" value="SRP19-like_sf"/>
</dbReference>
<dbReference type="AlphaFoldDB" id="A0A1J5U494"/>
<keyword evidence="4" id="KW-0687">Ribonucleoprotein</keyword>
<evidence type="ECO:0000256" key="2">
    <source>
        <dbReference type="ARBA" id="ARBA00022490"/>
    </source>
</evidence>
<protein>
    <recommendedName>
        <fullName evidence="7">SRP19</fullName>
    </recommendedName>
</protein>
<sequence length="95" mass="10560">MSSKKPIVIYPEYFDHRLKRSEGRKVPLSEAVKSPKVEELSSILSNLGCDFQLSKGCHSGNWSNAGGSLKVNVDFSKTQLIHKLGSSLKKLRQTN</sequence>
<dbReference type="InterPro" id="IPR002778">
    <property type="entry name" value="Signal_recog_particle_SRP19"/>
</dbReference>
<dbReference type="Gene3D" id="3.30.56.30">
    <property type="entry name" value="Signal recognition particle, SRP19-like subunit"/>
    <property type="match status" value="1"/>
</dbReference>
<evidence type="ECO:0008006" key="7">
    <source>
        <dbReference type="Google" id="ProtNLM"/>
    </source>
</evidence>
<keyword evidence="2" id="KW-0963">Cytoplasm</keyword>
<evidence type="ECO:0000313" key="6">
    <source>
        <dbReference type="Proteomes" id="UP000183080"/>
    </source>
</evidence>
<evidence type="ECO:0000256" key="1">
    <source>
        <dbReference type="ARBA" id="ARBA00004496"/>
    </source>
</evidence>
<dbReference type="Pfam" id="PF01922">
    <property type="entry name" value="SRP19"/>
    <property type="match status" value="1"/>
</dbReference>
<accession>A0A1J5U494</accession>
<gene>
    <name evidence="5" type="ORF">BD935_04455</name>
</gene>
<evidence type="ECO:0000256" key="4">
    <source>
        <dbReference type="ARBA" id="ARBA00023274"/>
    </source>
</evidence>
<dbReference type="STRING" id="1888995.BD935_04455"/>
<dbReference type="GO" id="GO:0006617">
    <property type="term" value="P:SRP-dependent cotranslational protein targeting to membrane, signal sequence recognition"/>
    <property type="evidence" value="ECO:0007669"/>
    <property type="project" value="TreeGrafter"/>
</dbReference>